<sequence>MDIIVTIQFTYGGVFLSDPDLRVNKKGYYYKLENNVDVLSLISSLKYGEFVDVYVVHQISEPILVNDDVAATPPLLQLSNGDVTAPVEPDRADVFSSHPLNINEDEYINENQSPRAEKGKAKVSCEDLGEGQFNDFSIYHLQTSDSELDFDWTDSGGDSLYDVDENIEELSDFDEELLQVKKTNIEKQAKEKADRVNVDEIPSGPVDIDASFKDICKNKGVRYEGKMGEDDPYFDSSYPGSDISDEEEGDPVDDDEVVDPLPRTSSSKIYFDKTAKKQQKACRPSNAQSAPTCSGRPANAHNAPTATGRHANAASVGGVRPARASTADIRPATAVMPTTTSAVGATATQSTTQLSTSGVGTQKRKTSTALRGGANLTYKRPRQKKKKEASFDVLFGPSGSMVERSGNTNRVLHNPTPISSVPTNIDLGFKPNGLRWKGGAAITQRQLQQQSSKRSKAKSSPTTQAISSTQTSKNQSTTSTQATH</sequence>
<evidence type="ECO:0000313" key="3">
    <source>
        <dbReference type="Proteomes" id="UP000222542"/>
    </source>
</evidence>
<feature type="region of interest" description="Disordered" evidence="1">
    <location>
        <begin position="226"/>
        <end position="328"/>
    </location>
</feature>
<feature type="compositionally biased region" description="Low complexity" evidence="1">
    <location>
        <begin position="467"/>
        <end position="484"/>
    </location>
</feature>
<evidence type="ECO:0000256" key="1">
    <source>
        <dbReference type="SAM" id="MobiDB-lite"/>
    </source>
</evidence>
<reference evidence="2 3" key="1">
    <citation type="journal article" date="2014" name="Nat. Genet.">
        <title>Genome sequence of the hot pepper provides insights into the evolution of pungency in Capsicum species.</title>
        <authorList>
            <person name="Kim S."/>
            <person name="Park M."/>
            <person name="Yeom S.I."/>
            <person name="Kim Y.M."/>
            <person name="Lee J.M."/>
            <person name="Lee H.A."/>
            <person name="Seo E."/>
            <person name="Choi J."/>
            <person name="Cheong K."/>
            <person name="Kim K.T."/>
            <person name="Jung K."/>
            <person name="Lee G.W."/>
            <person name="Oh S.K."/>
            <person name="Bae C."/>
            <person name="Kim S.B."/>
            <person name="Lee H.Y."/>
            <person name="Kim S.Y."/>
            <person name="Kim M.S."/>
            <person name="Kang B.C."/>
            <person name="Jo Y.D."/>
            <person name="Yang H.B."/>
            <person name="Jeong H.J."/>
            <person name="Kang W.H."/>
            <person name="Kwon J.K."/>
            <person name="Shin C."/>
            <person name="Lim J.Y."/>
            <person name="Park J.H."/>
            <person name="Huh J.H."/>
            <person name="Kim J.S."/>
            <person name="Kim B.D."/>
            <person name="Cohen O."/>
            <person name="Paran I."/>
            <person name="Suh M.C."/>
            <person name="Lee S.B."/>
            <person name="Kim Y.K."/>
            <person name="Shin Y."/>
            <person name="Noh S.J."/>
            <person name="Park J."/>
            <person name="Seo Y.S."/>
            <person name="Kwon S.Y."/>
            <person name="Kim H.A."/>
            <person name="Park J.M."/>
            <person name="Kim H.J."/>
            <person name="Choi S.B."/>
            <person name="Bosland P.W."/>
            <person name="Reeves G."/>
            <person name="Jo S.H."/>
            <person name="Lee B.W."/>
            <person name="Cho H.T."/>
            <person name="Choi H.S."/>
            <person name="Lee M.S."/>
            <person name="Yu Y."/>
            <person name="Do Choi Y."/>
            <person name="Park B.S."/>
            <person name="van Deynze A."/>
            <person name="Ashrafi H."/>
            <person name="Hill T."/>
            <person name="Kim W.T."/>
            <person name="Pai H.S."/>
            <person name="Ahn H.K."/>
            <person name="Yeam I."/>
            <person name="Giovannoni J.J."/>
            <person name="Rose J.K."/>
            <person name="Sorensen I."/>
            <person name="Lee S.J."/>
            <person name="Kim R.W."/>
            <person name="Choi I.Y."/>
            <person name="Choi B.S."/>
            <person name="Lim J.S."/>
            <person name="Lee Y.H."/>
            <person name="Choi D."/>
        </authorList>
    </citation>
    <scope>NUCLEOTIDE SEQUENCE [LARGE SCALE GENOMIC DNA]</scope>
    <source>
        <strain evidence="3">cv. CM334</strain>
    </source>
</reference>
<accession>A0A2G2YXV1</accession>
<protein>
    <submittedName>
        <fullName evidence="2">Uncharacterized protein</fullName>
    </submittedName>
</protein>
<feature type="compositionally biased region" description="Acidic residues" evidence="1">
    <location>
        <begin position="243"/>
        <end position="258"/>
    </location>
</feature>
<comment type="caution">
    <text evidence="2">The sequence shown here is derived from an EMBL/GenBank/DDBJ whole genome shotgun (WGS) entry which is preliminary data.</text>
</comment>
<dbReference type="EMBL" id="AYRZ02000008">
    <property type="protein sequence ID" value="PHT74574.1"/>
    <property type="molecule type" value="Genomic_DNA"/>
</dbReference>
<organism evidence="2 3">
    <name type="scientific">Capsicum annuum</name>
    <name type="common">Capsicum pepper</name>
    <dbReference type="NCBI Taxonomy" id="4072"/>
    <lineage>
        <taxon>Eukaryota</taxon>
        <taxon>Viridiplantae</taxon>
        <taxon>Streptophyta</taxon>
        <taxon>Embryophyta</taxon>
        <taxon>Tracheophyta</taxon>
        <taxon>Spermatophyta</taxon>
        <taxon>Magnoliopsida</taxon>
        <taxon>eudicotyledons</taxon>
        <taxon>Gunneridae</taxon>
        <taxon>Pentapetalae</taxon>
        <taxon>asterids</taxon>
        <taxon>lamiids</taxon>
        <taxon>Solanales</taxon>
        <taxon>Solanaceae</taxon>
        <taxon>Solanoideae</taxon>
        <taxon>Capsiceae</taxon>
        <taxon>Capsicum</taxon>
    </lineage>
</organism>
<gene>
    <name evidence="2" type="ORF">T459_21851</name>
</gene>
<dbReference type="OMA" id="MCKLPNC"/>
<evidence type="ECO:0000313" key="2">
    <source>
        <dbReference type="EMBL" id="PHT74574.1"/>
    </source>
</evidence>
<name>A0A2G2YXV1_CAPAN</name>
<reference evidence="2 3" key="2">
    <citation type="journal article" date="2017" name="Genome Biol.">
        <title>New reference genome sequences of hot pepper reveal the massive evolution of plant disease-resistance genes by retroduplication.</title>
        <authorList>
            <person name="Kim S."/>
            <person name="Park J."/>
            <person name="Yeom S.I."/>
            <person name="Kim Y.M."/>
            <person name="Seo E."/>
            <person name="Kim K.T."/>
            <person name="Kim M.S."/>
            <person name="Lee J.M."/>
            <person name="Cheong K."/>
            <person name="Shin H.S."/>
            <person name="Kim S.B."/>
            <person name="Han K."/>
            <person name="Lee J."/>
            <person name="Park M."/>
            <person name="Lee H.A."/>
            <person name="Lee H.Y."/>
            <person name="Lee Y."/>
            <person name="Oh S."/>
            <person name="Lee J.H."/>
            <person name="Choi E."/>
            <person name="Choi E."/>
            <person name="Lee S.E."/>
            <person name="Jeon J."/>
            <person name="Kim H."/>
            <person name="Choi G."/>
            <person name="Song H."/>
            <person name="Lee J."/>
            <person name="Lee S.C."/>
            <person name="Kwon J.K."/>
            <person name="Lee H.Y."/>
            <person name="Koo N."/>
            <person name="Hong Y."/>
            <person name="Kim R.W."/>
            <person name="Kang W.H."/>
            <person name="Huh J.H."/>
            <person name="Kang B.C."/>
            <person name="Yang T.J."/>
            <person name="Lee Y.H."/>
            <person name="Bennetzen J.L."/>
            <person name="Choi D."/>
        </authorList>
    </citation>
    <scope>NUCLEOTIDE SEQUENCE [LARGE SCALE GENOMIC DNA]</scope>
    <source>
        <strain evidence="3">cv. CM334</strain>
    </source>
</reference>
<dbReference type="AlphaFoldDB" id="A0A2G2YXV1"/>
<keyword evidence="3" id="KW-1185">Reference proteome</keyword>
<dbReference type="Proteomes" id="UP000222542">
    <property type="component" value="Unassembled WGS sequence"/>
</dbReference>
<feature type="region of interest" description="Disordered" evidence="1">
    <location>
        <begin position="440"/>
        <end position="484"/>
    </location>
</feature>
<proteinExistence type="predicted"/>
<dbReference type="Gramene" id="PHT74574">
    <property type="protein sequence ID" value="PHT74574"/>
    <property type="gene ID" value="T459_21851"/>
</dbReference>